<sequence length="69" mass="7184">MAGSFPLDVILRRPCVPEAAGLVGRAAAVDADSGREAPPAAEIRMHLRMHFRSSRAGEASIPTGSKAEA</sequence>
<name>A0A1E7XYE2_BIFAD</name>
<reference evidence="1 2" key="1">
    <citation type="submission" date="2016-07" db="EMBL/GenBank/DDBJ databases">
        <title>Draft Genome Sequence of Bifidobacterium adolescentis strain Km 4.</title>
        <authorList>
            <person name="Danilenko V.N."/>
        </authorList>
    </citation>
    <scope>NUCLEOTIDE SEQUENCE [LARGE SCALE GENOMIC DNA]</scope>
    <source>
        <strain evidence="1 2">Km 4</strain>
    </source>
</reference>
<proteinExistence type="predicted"/>
<evidence type="ECO:0000313" key="2">
    <source>
        <dbReference type="Proteomes" id="UP000175684"/>
    </source>
</evidence>
<dbReference type="Proteomes" id="UP000175684">
    <property type="component" value="Unassembled WGS sequence"/>
</dbReference>
<dbReference type="EMBL" id="MAXD01000013">
    <property type="protein sequence ID" value="OFA33732.1"/>
    <property type="molecule type" value="Genomic_DNA"/>
</dbReference>
<protein>
    <submittedName>
        <fullName evidence="1">Uncharacterized protein</fullName>
    </submittedName>
</protein>
<evidence type="ECO:0000313" key="1">
    <source>
        <dbReference type="EMBL" id="OFA33732.1"/>
    </source>
</evidence>
<dbReference type="AlphaFoldDB" id="A0A1E7XYE2"/>
<accession>A0A1E7XYE2</accession>
<organism evidence="1 2">
    <name type="scientific">Bifidobacterium adolescentis</name>
    <dbReference type="NCBI Taxonomy" id="1680"/>
    <lineage>
        <taxon>Bacteria</taxon>
        <taxon>Bacillati</taxon>
        <taxon>Actinomycetota</taxon>
        <taxon>Actinomycetes</taxon>
        <taxon>Bifidobacteriales</taxon>
        <taxon>Bifidobacteriaceae</taxon>
        <taxon>Bifidobacterium</taxon>
    </lineage>
</organism>
<comment type="caution">
    <text evidence="1">The sequence shown here is derived from an EMBL/GenBank/DDBJ whole genome shotgun (WGS) entry which is preliminary data.</text>
</comment>
<gene>
    <name evidence="1" type="ORF">BBK15_09685</name>
</gene>